<reference evidence="1 2" key="1">
    <citation type="submission" date="2019-01" db="EMBL/GenBank/DDBJ databases">
        <title>Geovibrio thiophilus DSM 11263, complete genome.</title>
        <authorList>
            <person name="Spring S."/>
            <person name="Bunk B."/>
            <person name="Sproer C."/>
        </authorList>
    </citation>
    <scope>NUCLEOTIDE SEQUENCE [LARGE SCALE GENOMIC DNA]</scope>
    <source>
        <strain evidence="1 2">DSM 11263</strain>
    </source>
</reference>
<dbReference type="AlphaFoldDB" id="A0A3R5XWT7"/>
<dbReference type="RefSeq" id="WP_128465841.1">
    <property type="nucleotide sequence ID" value="NZ_CP035108.1"/>
</dbReference>
<dbReference type="SUPFAM" id="SSF102198">
    <property type="entry name" value="Putative cyclase"/>
    <property type="match status" value="1"/>
</dbReference>
<dbReference type="InterPro" id="IPR037175">
    <property type="entry name" value="KFase_sf"/>
</dbReference>
<organism evidence="1 2">
    <name type="scientific">Geovibrio thiophilus</name>
    <dbReference type="NCBI Taxonomy" id="139438"/>
    <lineage>
        <taxon>Bacteria</taxon>
        <taxon>Pseudomonadati</taxon>
        <taxon>Deferribacterota</taxon>
        <taxon>Deferribacteres</taxon>
        <taxon>Deferribacterales</taxon>
        <taxon>Geovibrionaceae</taxon>
        <taxon>Geovibrio</taxon>
    </lineage>
</organism>
<dbReference type="Gene3D" id="3.50.30.50">
    <property type="entry name" value="Putative cyclase"/>
    <property type="match status" value="1"/>
</dbReference>
<dbReference type="InterPro" id="IPR007325">
    <property type="entry name" value="KFase/CYL"/>
</dbReference>
<dbReference type="GO" id="GO:0004061">
    <property type="term" value="F:arylformamidase activity"/>
    <property type="evidence" value="ECO:0007669"/>
    <property type="project" value="InterPro"/>
</dbReference>
<protein>
    <submittedName>
        <fullName evidence="1">Cyclase family protein</fullName>
    </submittedName>
</protein>
<dbReference type="PANTHER" id="PTHR31118">
    <property type="entry name" value="CYCLASE-LIKE PROTEIN 2"/>
    <property type="match status" value="1"/>
</dbReference>
<dbReference type="GO" id="GO:0019441">
    <property type="term" value="P:L-tryptophan catabolic process to kynurenine"/>
    <property type="evidence" value="ECO:0007669"/>
    <property type="project" value="InterPro"/>
</dbReference>
<dbReference type="Pfam" id="PF04199">
    <property type="entry name" value="Cyclase"/>
    <property type="match status" value="1"/>
</dbReference>
<proteinExistence type="predicted"/>
<gene>
    <name evidence="1" type="ORF">EP073_03780</name>
</gene>
<keyword evidence="2" id="KW-1185">Reference proteome</keyword>
<dbReference type="EMBL" id="CP035108">
    <property type="protein sequence ID" value="QAR32554.1"/>
    <property type="molecule type" value="Genomic_DNA"/>
</dbReference>
<dbReference type="Proteomes" id="UP000287502">
    <property type="component" value="Chromosome"/>
</dbReference>
<dbReference type="PANTHER" id="PTHR31118:SF12">
    <property type="entry name" value="CYCLASE-LIKE PROTEIN 2"/>
    <property type="match status" value="1"/>
</dbReference>
<sequence>MRYIDLTHTITESMPVYPGTEKPLLEKLEIDGYRETLFHMFSHTGTHMDAPYHVFRDGRKLEDYSIEEFTGKAAVIDIPRGTRTIEPDMLTPAEGFGFILLRTGWGEKWGRDEYFSGFPVLSLKAAEYLAGLGLKGIGFDCISADEVGMNELPVHRILLGSGMLIIENLACLEMLPAEVDFTALPLKYTDSDGCSVRAFASY</sequence>
<evidence type="ECO:0000313" key="2">
    <source>
        <dbReference type="Proteomes" id="UP000287502"/>
    </source>
</evidence>
<dbReference type="KEGG" id="gtl:EP073_03780"/>
<evidence type="ECO:0000313" key="1">
    <source>
        <dbReference type="EMBL" id="QAR32554.1"/>
    </source>
</evidence>
<accession>A0A3R5XWT7</accession>
<name>A0A3R5XWT7_9BACT</name>
<dbReference type="OrthoDB" id="9796085at2"/>